<evidence type="ECO:0000313" key="8">
    <source>
        <dbReference type="EMBL" id="MBM2615067.1"/>
    </source>
</evidence>
<gene>
    <name evidence="8" type="ORF">JIG36_05770</name>
</gene>
<evidence type="ECO:0000259" key="7">
    <source>
        <dbReference type="Pfam" id="PF07940"/>
    </source>
</evidence>
<feature type="signal peptide" evidence="5">
    <location>
        <begin position="1"/>
        <end position="26"/>
    </location>
</feature>
<dbReference type="PANTHER" id="PTHR39210">
    <property type="entry name" value="HEPARIN-SULFATE LYASE"/>
    <property type="match status" value="1"/>
</dbReference>
<sequence>MTRLTALLSPLLSSVVVFAPAAPATAADGVNLVPNPGFEVASPPAENCLIPSWCTPYQSETYAVDTETKASGARSMRIDGSATRKIGGFVTVPLAQATLPVVRISAKVKLDRVTLADYTDFPGGARVSLSFSYVNAGQTVYTGSGVLGGIMTGTRDWTTVSGTFRVPPLTTRVQIINSVQTSTGTMWVDDVEVVGASNWVTPDDMTKTVAAGGSATYLLAVTNRRTVADSLALTADGDTTVEPATTPVLQPGASATVKVTVRAQDAATVTNVRITPTGDAALTQVARLTTKVAEPAAGPQEPHVYNTVAQLQALRTRIGGQAWARNAFTTVVKAEADAWLDRPLDKTVFHGGWSGNFKCPGTNTMLTFDYNSPGSHVCPIDGKRYSGEPYDSAWTEIWHNNAAQAASDLALTYQMLPASDPDRPKYAAKARDILRYYAVWYLSVPLNGLYGRVHYQSLDEAVAAIGLIDAYDLIRSTLTAADRVDIENNLLRVLAETVAGNPMATSNFQAWHDAAIYGVGAAVDDSGLRAAALDDTNWLLDHAVLKDGWWWEGAASYHLYAMQALTQVVIAARNQPGGPDLTGDPRFKRMQTAILPYLYPDTTVPASGDGGTWGRKFGPNFAQFAEWAYAEYRDPQFAVGLAYSYQNLKNPRVDRFALRYGADTIPASTGVRQPSTTLPGLGETVLRSGAPDNLLRYGNVAVLPREGAATLRLTAMVKGSGKLTLTFTDNHGRMVGSKSVPAGPTSGWAASDTRVDVPATATRVRLRVDRTLEADQLDLWSENLLDDGGFEGRAAGWTAAGQADRVPTAYRGERAARLRSGSWSQLVPVNGTTGRLTLQARVRSLGASATARFELEFRQADGSAIATRVVKLEVRPGFVLRSLAADVPKDAAAVQVTLAAADLVGSAVFDDVTLTADAALDPFQVDAVRLDHGVPGGTHGHADKLHLDVVGGGGLPSTDLSQVYGADNADLTDNWYRESVSHNTVVVDGRSQDRKARGRLLAFGETPGLRVADADTTTAYADVSLRRSVLMADGYALDVVDASSPAPHTYDQSWHGDGALEVGGVTMGAPACGEPGCALDPENRDNGYHRLAMTAQGNAADGLWRATWKSPTTVLEMRALQPGSTTLLQSQAPGVATTGQPIPFLLARREAVRDARFTTLLETRSVTEGPVVKQATRISDDHVRVDRTDGGRDDLLFRSPAGGGGYALVRDGRDVSLVRSTGVALDGTTLVTASRRLDSATIERAGGDLTVTASAAAGPVTLRVFAPGVRTVTLNGERTTFRRDGNYAVVTLN</sequence>
<dbReference type="Gene3D" id="1.50.10.100">
    <property type="entry name" value="Chondroitin AC/alginate lyase"/>
    <property type="match status" value="1"/>
</dbReference>
<keyword evidence="3" id="KW-0574">Periplasm</keyword>
<protein>
    <submittedName>
        <fullName evidence="8">Heparinase II/III family protein</fullName>
    </submittedName>
</protein>
<feature type="chain" id="PRO_5047329007" evidence="5">
    <location>
        <begin position="27"/>
        <end position="1293"/>
    </location>
</feature>
<dbReference type="Pfam" id="PF05426">
    <property type="entry name" value="Alginate_lyase"/>
    <property type="match status" value="1"/>
</dbReference>
<dbReference type="InterPro" id="IPR008397">
    <property type="entry name" value="Alginate_lyase_dom"/>
</dbReference>
<name>A0ABS2A5E9_9ACTN</name>
<evidence type="ECO:0000256" key="2">
    <source>
        <dbReference type="ARBA" id="ARBA00022729"/>
    </source>
</evidence>
<dbReference type="SUPFAM" id="SSF48230">
    <property type="entry name" value="Chondroitin AC/alginate lyase"/>
    <property type="match status" value="1"/>
</dbReference>
<evidence type="ECO:0000256" key="3">
    <source>
        <dbReference type="ARBA" id="ARBA00022764"/>
    </source>
</evidence>
<keyword evidence="9" id="KW-1185">Reference proteome</keyword>
<evidence type="ECO:0000256" key="1">
    <source>
        <dbReference type="ARBA" id="ARBA00004418"/>
    </source>
</evidence>
<dbReference type="EMBL" id="JAENHP010000001">
    <property type="protein sequence ID" value="MBM2615067.1"/>
    <property type="molecule type" value="Genomic_DNA"/>
</dbReference>
<dbReference type="Proteomes" id="UP000632138">
    <property type="component" value="Unassembled WGS sequence"/>
</dbReference>
<feature type="domain" description="Heparinase II/III-like C-terminal" evidence="7">
    <location>
        <begin position="929"/>
        <end position="1076"/>
    </location>
</feature>
<evidence type="ECO:0000259" key="6">
    <source>
        <dbReference type="Pfam" id="PF05426"/>
    </source>
</evidence>
<organism evidence="8 9">
    <name type="scientific">Paractinoplanes ovalisporus</name>
    <dbReference type="NCBI Taxonomy" id="2810368"/>
    <lineage>
        <taxon>Bacteria</taxon>
        <taxon>Bacillati</taxon>
        <taxon>Actinomycetota</taxon>
        <taxon>Actinomycetes</taxon>
        <taxon>Micromonosporales</taxon>
        <taxon>Micromonosporaceae</taxon>
        <taxon>Paractinoplanes</taxon>
    </lineage>
</organism>
<dbReference type="RefSeq" id="WP_203374902.1">
    <property type="nucleotide sequence ID" value="NZ_JAENHP010000001.1"/>
</dbReference>
<keyword evidence="2 5" id="KW-0732">Signal</keyword>
<dbReference type="InterPro" id="IPR008929">
    <property type="entry name" value="Chondroitin_lyas"/>
</dbReference>
<reference evidence="8 9" key="1">
    <citation type="submission" date="2021-01" db="EMBL/GenBank/DDBJ databases">
        <title>Actinoplanes sp. nov. LDG1-06 isolated from lichen.</title>
        <authorList>
            <person name="Saeng-In P."/>
            <person name="Phongsopitanun W."/>
            <person name="Kanchanasin P."/>
            <person name="Yuki M."/>
            <person name="Kudo T."/>
            <person name="Ohkuma M."/>
            <person name="Tanasupawat S."/>
        </authorList>
    </citation>
    <scope>NUCLEOTIDE SEQUENCE [LARGE SCALE GENOMIC DNA]</scope>
    <source>
        <strain evidence="8 9">LDG1-06</strain>
    </source>
</reference>
<dbReference type="Gene3D" id="2.70.98.70">
    <property type="match status" value="1"/>
</dbReference>
<feature type="domain" description="Alginate lyase" evidence="6">
    <location>
        <begin position="402"/>
        <end position="582"/>
    </location>
</feature>
<comment type="subcellular location">
    <subcellularLocation>
        <location evidence="1">Periplasm</location>
    </subcellularLocation>
</comment>
<evidence type="ECO:0000313" key="9">
    <source>
        <dbReference type="Proteomes" id="UP000632138"/>
    </source>
</evidence>
<dbReference type="PANTHER" id="PTHR39210:SF1">
    <property type="entry name" value="HEPARIN-SULFATE LYASE"/>
    <property type="match status" value="1"/>
</dbReference>
<evidence type="ECO:0000256" key="4">
    <source>
        <dbReference type="ARBA" id="ARBA00023239"/>
    </source>
</evidence>
<dbReference type="InterPro" id="IPR012480">
    <property type="entry name" value="Hepar_II_III_C"/>
</dbReference>
<dbReference type="Pfam" id="PF07940">
    <property type="entry name" value="Hepar_II_III_C"/>
    <property type="match status" value="1"/>
</dbReference>
<evidence type="ECO:0000256" key="5">
    <source>
        <dbReference type="SAM" id="SignalP"/>
    </source>
</evidence>
<accession>A0ABS2A5E9</accession>
<comment type="caution">
    <text evidence="8">The sequence shown here is derived from an EMBL/GenBank/DDBJ whole genome shotgun (WGS) entry which is preliminary data.</text>
</comment>
<keyword evidence="4" id="KW-0456">Lyase</keyword>
<proteinExistence type="predicted"/>
<dbReference type="Gene3D" id="2.60.120.260">
    <property type="entry name" value="Galactose-binding domain-like"/>
    <property type="match status" value="2"/>
</dbReference>